<gene>
    <name evidence="8" type="ORF">VZC37_07865</name>
</gene>
<keyword evidence="1 5" id="KW-0597">Phosphoprotein</keyword>
<dbReference type="SUPFAM" id="SSF52172">
    <property type="entry name" value="CheY-like"/>
    <property type="match status" value="1"/>
</dbReference>
<dbReference type="InterPro" id="IPR000792">
    <property type="entry name" value="Tscrpt_reg_LuxR_C"/>
</dbReference>
<dbReference type="PRINTS" id="PR00038">
    <property type="entry name" value="HTHLUXR"/>
</dbReference>
<dbReference type="InterPro" id="IPR011006">
    <property type="entry name" value="CheY-like_superfamily"/>
</dbReference>
<evidence type="ECO:0000256" key="1">
    <source>
        <dbReference type="ARBA" id="ARBA00022553"/>
    </source>
</evidence>
<dbReference type="InterPro" id="IPR016032">
    <property type="entry name" value="Sig_transdc_resp-reg_C-effctor"/>
</dbReference>
<evidence type="ECO:0000256" key="5">
    <source>
        <dbReference type="PROSITE-ProRule" id="PRU00169"/>
    </source>
</evidence>
<dbReference type="Pfam" id="PF00072">
    <property type="entry name" value="Response_reg"/>
    <property type="match status" value="1"/>
</dbReference>
<dbReference type="SUPFAM" id="SSF46894">
    <property type="entry name" value="C-terminal effector domain of the bipartite response regulators"/>
    <property type="match status" value="1"/>
</dbReference>
<dbReference type="InterPro" id="IPR058245">
    <property type="entry name" value="NreC/VraR/RcsB-like_REC"/>
</dbReference>
<dbReference type="Proteomes" id="UP001347146">
    <property type="component" value="Unassembled WGS sequence"/>
</dbReference>
<protein>
    <submittedName>
        <fullName evidence="8">Response regulator transcription factor</fullName>
    </submittedName>
</protein>
<proteinExistence type="predicted"/>
<feature type="domain" description="Response regulatory" evidence="7">
    <location>
        <begin position="15"/>
        <end position="131"/>
    </location>
</feature>
<dbReference type="EMBL" id="JAZDUF010000002">
    <property type="protein sequence ID" value="MEE3850246.1"/>
    <property type="molecule type" value="Genomic_DNA"/>
</dbReference>
<evidence type="ECO:0000259" key="6">
    <source>
        <dbReference type="PROSITE" id="PS50043"/>
    </source>
</evidence>
<accession>A0ABU7MC73</accession>
<dbReference type="SMART" id="SM00448">
    <property type="entry name" value="REC"/>
    <property type="match status" value="1"/>
</dbReference>
<evidence type="ECO:0000259" key="7">
    <source>
        <dbReference type="PROSITE" id="PS50110"/>
    </source>
</evidence>
<name>A0ABU7MC73_9ACTN</name>
<keyword evidence="2" id="KW-0805">Transcription regulation</keyword>
<sequence length="231" mass="24910">MTSTHPLPVSASPIRVLLVDDQELVRTGLRRILRVRDGFEIVGECGDGGEVVTAVATCSPDIVLMDLRMRHVDGITATASVRRLAEPPPVLVLTTFDDDQLLSGALRAGAAGFILKDSPAESLIWAVRAVVADGAFLDPAVTARVLHGFRRSAPQTPTGADHPLTDREIEVLKLMARGHTNAEIGGRLYISEVTVKSHVNHIFTKLDLRDRAAAIVYAFDHSLVVPNGQDD</sequence>
<dbReference type="InterPro" id="IPR001789">
    <property type="entry name" value="Sig_transdc_resp-reg_receiver"/>
</dbReference>
<dbReference type="PANTHER" id="PTHR43214:SF24">
    <property type="entry name" value="TRANSCRIPTIONAL REGULATORY PROTEIN NARL-RELATED"/>
    <property type="match status" value="1"/>
</dbReference>
<organism evidence="8 9">
    <name type="scientific">Gordonia sesuvii</name>
    <dbReference type="NCBI Taxonomy" id="3116777"/>
    <lineage>
        <taxon>Bacteria</taxon>
        <taxon>Bacillati</taxon>
        <taxon>Actinomycetota</taxon>
        <taxon>Actinomycetes</taxon>
        <taxon>Mycobacteriales</taxon>
        <taxon>Gordoniaceae</taxon>
        <taxon>Gordonia</taxon>
    </lineage>
</organism>
<evidence type="ECO:0000256" key="3">
    <source>
        <dbReference type="ARBA" id="ARBA00023125"/>
    </source>
</evidence>
<feature type="domain" description="HTH luxR-type" evidence="6">
    <location>
        <begin position="157"/>
        <end position="222"/>
    </location>
</feature>
<dbReference type="PROSITE" id="PS50043">
    <property type="entry name" value="HTH_LUXR_2"/>
    <property type="match status" value="1"/>
</dbReference>
<keyword evidence="9" id="KW-1185">Reference proteome</keyword>
<dbReference type="RefSeq" id="WP_330431920.1">
    <property type="nucleotide sequence ID" value="NZ_JAZDUF010000002.1"/>
</dbReference>
<reference evidence="8 9" key="1">
    <citation type="submission" date="2024-01" db="EMBL/GenBank/DDBJ databases">
        <title>Draft genome sequence of Gordonia sp. LSe1-13.</title>
        <authorList>
            <person name="Suphannarot A."/>
            <person name="Mingma R."/>
        </authorList>
    </citation>
    <scope>NUCLEOTIDE SEQUENCE [LARGE SCALE GENOMIC DNA]</scope>
    <source>
        <strain evidence="8 9">LSe1-13</strain>
    </source>
</reference>
<dbReference type="CDD" id="cd06170">
    <property type="entry name" value="LuxR_C_like"/>
    <property type="match status" value="1"/>
</dbReference>
<dbReference type="InterPro" id="IPR039420">
    <property type="entry name" value="WalR-like"/>
</dbReference>
<evidence type="ECO:0000256" key="2">
    <source>
        <dbReference type="ARBA" id="ARBA00023015"/>
    </source>
</evidence>
<evidence type="ECO:0000256" key="4">
    <source>
        <dbReference type="ARBA" id="ARBA00023163"/>
    </source>
</evidence>
<dbReference type="PROSITE" id="PS50110">
    <property type="entry name" value="RESPONSE_REGULATORY"/>
    <property type="match status" value="1"/>
</dbReference>
<dbReference type="CDD" id="cd17535">
    <property type="entry name" value="REC_NarL-like"/>
    <property type="match status" value="1"/>
</dbReference>
<evidence type="ECO:0000313" key="9">
    <source>
        <dbReference type="Proteomes" id="UP001347146"/>
    </source>
</evidence>
<keyword evidence="4" id="KW-0804">Transcription</keyword>
<feature type="modified residue" description="4-aspartylphosphate" evidence="5">
    <location>
        <position position="66"/>
    </location>
</feature>
<dbReference type="SMART" id="SM00421">
    <property type="entry name" value="HTH_LUXR"/>
    <property type="match status" value="1"/>
</dbReference>
<dbReference type="PROSITE" id="PS00622">
    <property type="entry name" value="HTH_LUXR_1"/>
    <property type="match status" value="1"/>
</dbReference>
<evidence type="ECO:0000313" key="8">
    <source>
        <dbReference type="EMBL" id="MEE3850246.1"/>
    </source>
</evidence>
<dbReference type="Gene3D" id="3.40.50.2300">
    <property type="match status" value="1"/>
</dbReference>
<dbReference type="PANTHER" id="PTHR43214">
    <property type="entry name" value="TWO-COMPONENT RESPONSE REGULATOR"/>
    <property type="match status" value="1"/>
</dbReference>
<comment type="caution">
    <text evidence="8">The sequence shown here is derived from an EMBL/GenBank/DDBJ whole genome shotgun (WGS) entry which is preliminary data.</text>
</comment>
<dbReference type="Pfam" id="PF00196">
    <property type="entry name" value="GerE"/>
    <property type="match status" value="1"/>
</dbReference>
<keyword evidence="3" id="KW-0238">DNA-binding</keyword>